<protein>
    <submittedName>
        <fullName evidence="2">Regulatory protein YycH of two-component signal transduction system YycFG</fullName>
    </submittedName>
</protein>
<proteinExistence type="predicted"/>
<gene>
    <name evidence="2" type="ORF">EV207_13234</name>
</gene>
<organism evidence="2 3">
    <name type="scientific">Scopulibacillus darangshiensis</name>
    <dbReference type="NCBI Taxonomy" id="442528"/>
    <lineage>
        <taxon>Bacteria</taxon>
        <taxon>Bacillati</taxon>
        <taxon>Bacillota</taxon>
        <taxon>Bacilli</taxon>
        <taxon>Bacillales</taxon>
        <taxon>Sporolactobacillaceae</taxon>
        <taxon>Scopulibacillus</taxon>
    </lineage>
</organism>
<dbReference type="InterPro" id="IPR009996">
    <property type="entry name" value="YycH"/>
</dbReference>
<comment type="caution">
    <text evidence="2">The sequence shown here is derived from an EMBL/GenBank/DDBJ whole genome shotgun (WGS) entry which is preliminary data.</text>
</comment>
<dbReference type="Gene3D" id="3.30.310.160">
    <property type="entry name" value="YycH protein, domain 2"/>
    <property type="match status" value="1"/>
</dbReference>
<dbReference type="CDD" id="cd15787">
    <property type="entry name" value="YycH_N"/>
    <property type="match status" value="1"/>
</dbReference>
<dbReference type="Proteomes" id="UP000295416">
    <property type="component" value="Unassembled WGS sequence"/>
</dbReference>
<dbReference type="InterPro" id="IPR042274">
    <property type="entry name" value="YycH/YycI_2"/>
</dbReference>
<evidence type="ECO:0000313" key="2">
    <source>
        <dbReference type="EMBL" id="TCP23435.1"/>
    </source>
</evidence>
<evidence type="ECO:0000259" key="1">
    <source>
        <dbReference type="Pfam" id="PF07435"/>
    </source>
</evidence>
<dbReference type="RefSeq" id="WP_132747411.1">
    <property type="nucleotide sequence ID" value="NZ_SLXK01000032.1"/>
</dbReference>
<dbReference type="Pfam" id="PF07435">
    <property type="entry name" value="YycH"/>
    <property type="match status" value="1"/>
</dbReference>
<dbReference type="AlphaFoldDB" id="A0A4R2NQ57"/>
<keyword evidence="3" id="KW-1185">Reference proteome</keyword>
<name>A0A4R2NQ57_9BACL</name>
<feature type="domain" description="Regulatory protein YycH" evidence="1">
    <location>
        <begin position="4"/>
        <end position="425"/>
    </location>
</feature>
<dbReference type="Gene3D" id="3.10.450.310">
    <property type="match status" value="1"/>
</dbReference>
<reference evidence="2 3" key="1">
    <citation type="submission" date="2019-03" db="EMBL/GenBank/DDBJ databases">
        <title>Genomic Encyclopedia of Type Strains, Phase IV (KMG-IV): sequencing the most valuable type-strain genomes for metagenomic binning, comparative biology and taxonomic classification.</title>
        <authorList>
            <person name="Goeker M."/>
        </authorList>
    </citation>
    <scope>NUCLEOTIDE SEQUENCE [LARGE SCALE GENOMIC DNA]</scope>
    <source>
        <strain evidence="2 3">DSM 19377</strain>
    </source>
</reference>
<accession>A0A4R2NQ57</accession>
<dbReference type="OrthoDB" id="2382185at2"/>
<dbReference type="EMBL" id="SLXK01000032">
    <property type="protein sequence ID" value="TCP23435.1"/>
    <property type="molecule type" value="Genomic_DNA"/>
</dbReference>
<evidence type="ECO:0000313" key="3">
    <source>
        <dbReference type="Proteomes" id="UP000295416"/>
    </source>
</evidence>
<sequence>MKRETLKTVFLTVLVFLSVALTWNILFFQTDYKKVQGPGESIENIAIAESRELADVVQPYLAVYHLDDQIYGQPNSESVAKVYSLMLAGKYSNVFPLGGQGSLPEKHNNNSYEIIFSAPLTIDTLTQLFQFNRKELTVKKNVLIDRVEVYKPFGENRVIAVFKTPNGSPAFYATVSSLDLNDLKSTMPDKKLVPYFKQRLKDKVVFLPDQDQDIPSILSYYDTINFEDFKQILFPNPENAFYNNGTYQDSSHKMEKNANVLQYVNATINNITPAGGQDPILHSFDYINSHKGWTDSFIYDGLSQSPSAMKDEVNFRLKLGDYSVYSLKYSILYLPSINLVWKNGELRNLNRTLLNFNKIGEKDHNRILSGSKVLDRLNQKASLTARTIEDLRIGYRLRPVDESIPSINLVPEWFYKQGGKWHSVADELAPKKPIEGEKQP</sequence>